<evidence type="ECO:0000256" key="2">
    <source>
        <dbReference type="ARBA" id="ARBA00022723"/>
    </source>
</evidence>
<sequence length="303" mass="31160">MRVEIVEVGPRDGLQNEAVTVPTGVKVEFVRRLAAAGARRIEVTSFVRPDRVPQLADAEEVLAGVADLDVAVSALVFNERGLRRARAAAVAEVNLVLVATDSFSMRNQGAPVAAAVASSRRLAGQAHDAGLRVTLTVGAAWGCPFEGEVDPAQVLRIVEGVPDVDEVCVADTIGAGTPGRITSLLGAVRGVTDRPLRCHFHNTRNSGYANAYAAITAGAVALDASSGGIGGCPFAPRATGNIATEDLAWALGRDGYETGLSLPGLLDAAALVERTLGRQVPAQLGRTDPFPPGAGASSLGGTR</sequence>
<dbReference type="Proteomes" id="UP001143480">
    <property type="component" value="Unassembled WGS sequence"/>
</dbReference>
<protein>
    <submittedName>
        <fullName evidence="6">Hydroxymethylglutaryl-CoA lyase</fullName>
    </submittedName>
</protein>
<dbReference type="PROSITE" id="PS50991">
    <property type="entry name" value="PYR_CT"/>
    <property type="match status" value="1"/>
</dbReference>
<feature type="domain" description="Pyruvate carboxyltransferase" evidence="5">
    <location>
        <begin position="3"/>
        <end position="266"/>
    </location>
</feature>
<evidence type="ECO:0000256" key="3">
    <source>
        <dbReference type="ARBA" id="ARBA00023239"/>
    </source>
</evidence>
<dbReference type="GO" id="GO:0046872">
    <property type="term" value="F:metal ion binding"/>
    <property type="evidence" value="ECO:0007669"/>
    <property type="project" value="UniProtKB-KW"/>
</dbReference>
<evidence type="ECO:0000313" key="6">
    <source>
        <dbReference type="EMBL" id="GLL01581.1"/>
    </source>
</evidence>
<dbReference type="PANTHER" id="PTHR42738:SF7">
    <property type="entry name" value="HYDROXYMETHYLGLUTARYL-COA LYASE"/>
    <property type="match status" value="1"/>
</dbReference>
<dbReference type="SUPFAM" id="SSF51569">
    <property type="entry name" value="Aldolase"/>
    <property type="match status" value="1"/>
</dbReference>
<dbReference type="InterPro" id="IPR000891">
    <property type="entry name" value="PYR_CT"/>
</dbReference>
<dbReference type="AlphaFoldDB" id="A0A9W6KJU5"/>
<dbReference type="Gene3D" id="3.20.20.70">
    <property type="entry name" value="Aldolase class I"/>
    <property type="match status" value="1"/>
</dbReference>
<feature type="region of interest" description="Disordered" evidence="4">
    <location>
        <begin position="282"/>
        <end position="303"/>
    </location>
</feature>
<comment type="similarity">
    <text evidence="1">Belongs to the HMG-CoA lyase family.</text>
</comment>
<accession>A0A9W6KJU5</accession>
<dbReference type="GO" id="GO:0006552">
    <property type="term" value="P:L-leucine catabolic process"/>
    <property type="evidence" value="ECO:0007669"/>
    <property type="project" value="TreeGrafter"/>
</dbReference>
<dbReference type="InterPro" id="IPR043594">
    <property type="entry name" value="HMGL"/>
</dbReference>
<dbReference type="PANTHER" id="PTHR42738">
    <property type="entry name" value="HYDROXYMETHYLGLUTARYL-COA LYASE"/>
    <property type="match status" value="1"/>
</dbReference>
<dbReference type="RefSeq" id="WP_261964304.1">
    <property type="nucleotide sequence ID" value="NZ_BAAAXA010000003.1"/>
</dbReference>
<name>A0A9W6KJU5_9ACTN</name>
<keyword evidence="2" id="KW-0479">Metal-binding</keyword>
<dbReference type="Pfam" id="PF00682">
    <property type="entry name" value="HMGL-like"/>
    <property type="match status" value="1"/>
</dbReference>
<comment type="caution">
    <text evidence="6">The sequence shown here is derived from an EMBL/GenBank/DDBJ whole genome shotgun (WGS) entry which is preliminary data.</text>
</comment>
<dbReference type="GO" id="GO:0004419">
    <property type="term" value="F:hydroxymethylglutaryl-CoA lyase activity"/>
    <property type="evidence" value="ECO:0007669"/>
    <property type="project" value="TreeGrafter"/>
</dbReference>
<proteinExistence type="inferred from homology"/>
<dbReference type="GO" id="GO:0046951">
    <property type="term" value="P:ketone body biosynthetic process"/>
    <property type="evidence" value="ECO:0007669"/>
    <property type="project" value="TreeGrafter"/>
</dbReference>
<evidence type="ECO:0000313" key="7">
    <source>
        <dbReference type="Proteomes" id="UP001143480"/>
    </source>
</evidence>
<keyword evidence="3 6" id="KW-0456">Lyase</keyword>
<dbReference type="EMBL" id="BSFP01000017">
    <property type="protein sequence ID" value="GLL01581.1"/>
    <property type="molecule type" value="Genomic_DNA"/>
</dbReference>
<evidence type="ECO:0000256" key="4">
    <source>
        <dbReference type="SAM" id="MobiDB-lite"/>
    </source>
</evidence>
<dbReference type="CDD" id="cd07938">
    <property type="entry name" value="DRE_TIM_HMGL"/>
    <property type="match status" value="1"/>
</dbReference>
<reference evidence="6" key="1">
    <citation type="journal article" date="2014" name="Int. J. Syst. Evol. Microbiol.">
        <title>Complete genome sequence of Corynebacterium casei LMG S-19264T (=DSM 44701T), isolated from a smear-ripened cheese.</title>
        <authorList>
            <consortium name="US DOE Joint Genome Institute (JGI-PGF)"/>
            <person name="Walter F."/>
            <person name="Albersmeier A."/>
            <person name="Kalinowski J."/>
            <person name="Ruckert C."/>
        </authorList>
    </citation>
    <scope>NUCLEOTIDE SEQUENCE</scope>
    <source>
        <strain evidence="6">VKM Ac-1321</strain>
    </source>
</reference>
<dbReference type="InterPro" id="IPR013785">
    <property type="entry name" value="Aldolase_TIM"/>
</dbReference>
<evidence type="ECO:0000259" key="5">
    <source>
        <dbReference type="PROSITE" id="PS50991"/>
    </source>
</evidence>
<organism evidence="6 7">
    <name type="scientific">Dactylosporangium matsuzakiense</name>
    <dbReference type="NCBI Taxonomy" id="53360"/>
    <lineage>
        <taxon>Bacteria</taxon>
        <taxon>Bacillati</taxon>
        <taxon>Actinomycetota</taxon>
        <taxon>Actinomycetes</taxon>
        <taxon>Micromonosporales</taxon>
        <taxon>Micromonosporaceae</taxon>
        <taxon>Dactylosporangium</taxon>
    </lineage>
</organism>
<dbReference type="NCBIfam" id="NF004283">
    <property type="entry name" value="PRK05692.1"/>
    <property type="match status" value="1"/>
</dbReference>
<evidence type="ECO:0000256" key="1">
    <source>
        <dbReference type="ARBA" id="ARBA00009405"/>
    </source>
</evidence>
<gene>
    <name evidence="6" type="ORF">GCM10017581_033230</name>
</gene>
<reference evidence="6" key="2">
    <citation type="submission" date="2023-01" db="EMBL/GenBank/DDBJ databases">
        <authorList>
            <person name="Sun Q."/>
            <person name="Evtushenko L."/>
        </authorList>
    </citation>
    <scope>NUCLEOTIDE SEQUENCE</scope>
    <source>
        <strain evidence="6">VKM Ac-1321</strain>
    </source>
</reference>
<keyword evidence="7" id="KW-1185">Reference proteome</keyword>